<feature type="transmembrane region" description="Helical" evidence="5">
    <location>
        <begin position="7"/>
        <end position="26"/>
    </location>
</feature>
<keyword evidence="3 5" id="KW-1133">Transmembrane helix</keyword>
<sequence length="69" mass="7806">MKPDIDLFGVFVPTLLILALACYVAYRLLHLGLARLGLYRRVWHPALFDVALYFTVLGAAVFCLEQLKP</sequence>
<dbReference type="Pfam" id="PF07869">
    <property type="entry name" value="DUF1656"/>
    <property type="match status" value="1"/>
</dbReference>
<evidence type="ECO:0000256" key="4">
    <source>
        <dbReference type="ARBA" id="ARBA00023136"/>
    </source>
</evidence>
<dbReference type="EMBL" id="JASNJD010000001">
    <property type="protein sequence ID" value="MDK3016467.1"/>
    <property type="molecule type" value="Genomic_DNA"/>
</dbReference>
<keyword evidence="7" id="KW-1185">Reference proteome</keyword>
<accession>A0ABT7EVU7</accession>
<keyword evidence="4 5" id="KW-0472">Membrane</keyword>
<gene>
    <name evidence="6" type="ORF">QO033_02195</name>
</gene>
<feature type="transmembrane region" description="Helical" evidence="5">
    <location>
        <begin position="46"/>
        <end position="64"/>
    </location>
</feature>
<evidence type="ECO:0000256" key="3">
    <source>
        <dbReference type="ARBA" id="ARBA00022989"/>
    </source>
</evidence>
<evidence type="ECO:0000256" key="2">
    <source>
        <dbReference type="ARBA" id="ARBA00022692"/>
    </source>
</evidence>
<proteinExistence type="predicted"/>
<dbReference type="InterPro" id="IPR012451">
    <property type="entry name" value="DUF1656"/>
</dbReference>
<dbReference type="RefSeq" id="WP_284479279.1">
    <property type="nucleotide sequence ID" value="NZ_JASNJD010000001.1"/>
</dbReference>
<evidence type="ECO:0000256" key="1">
    <source>
        <dbReference type="ARBA" id="ARBA00022475"/>
    </source>
</evidence>
<comment type="caution">
    <text evidence="6">The sequence shown here is derived from an EMBL/GenBank/DDBJ whole genome shotgun (WGS) entry which is preliminary data.</text>
</comment>
<evidence type="ECO:0000313" key="6">
    <source>
        <dbReference type="EMBL" id="MDK3016467.1"/>
    </source>
</evidence>
<evidence type="ECO:0000256" key="5">
    <source>
        <dbReference type="SAM" id="Phobius"/>
    </source>
</evidence>
<dbReference type="Proteomes" id="UP001243757">
    <property type="component" value="Unassembled WGS sequence"/>
</dbReference>
<organism evidence="6 7">
    <name type="scientific">Pseudodonghicola flavimaris</name>
    <dbReference type="NCBI Taxonomy" id="3050036"/>
    <lineage>
        <taxon>Bacteria</taxon>
        <taxon>Pseudomonadati</taxon>
        <taxon>Pseudomonadota</taxon>
        <taxon>Alphaproteobacteria</taxon>
        <taxon>Rhodobacterales</taxon>
        <taxon>Paracoccaceae</taxon>
        <taxon>Pseudodonghicola</taxon>
    </lineage>
</organism>
<evidence type="ECO:0000313" key="7">
    <source>
        <dbReference type="Proteomes" id="UP001243757"/>
    </source>
</evidence>
<dbReference type="PROSITE" id="PS51257">
    <property type="entry name" value="PROKAR_LIPOPROTEIN"/>
    <property type="match status" value="1"/>
</dbReference>
<name>A0ABT7EVU7_9RHOB</name>
<keyword evidence="2 5" id="KW-0812">Transmembrane</keyword>
<keyword evidence="1" id="KW-1003">Cell membrane</keyword>
<reference evidence="6 7" key="1">
    <citation type="submission" date="2023-05" db="EMBL/GenBank/DDBJ databases">
        <title>Pseudodonghicola sp. nov.</title>
        <authorList>
            <person name="Huang J."/>
        </authorList>
    </citation>
    <scope>NUCLEOTIDE SEQUENCE [LARGE SCALE GENOMIC DNA]</scope>
    <source>
        <strain evidence="6 7">IC7</strain>
    </source>
</reference>
<protein>
    <submittedName>
        <fullName evidence="6">DUF1656 domain-containing protein</fullName>
    </submittedName>
</protein>